<evidence type="ECO:0000313" key="2">
    <source>
        <dbReference type="Proteomes" id="UP001272097"/>
    </source>
</evidence>
<accession>A0ABU4X930</accession>
<dbReference type="EMBL" id="JAVIIS010000085">
    <property type="protein sequence ID" value="MDX8443795.1"/>
    <property type="molecule type" value="Genomic_DNA"/>
</dbReference>
<evidence type="ECO:0000313" key="1">
    <source>
        <dbReference type="EMBL" id="MDX8443795.1"/>
    </source>
</evidence>
<gene>
    <name evidence="1" type="ORF">RFM51_29945</name>
</gene>
<keyword evidence="2" id="KW-1185">Reference proteome</keyword>
<sequence length="509" mass="57151">MKHDAPHKTDVISRWGAESAILPLILMVLNDFHQQNISYCYWKSSKRVHRGLTGEGDLDLLVAKQDHHRAQAILLQRGLKLFPCVAFRDHPSILSFLGYDEPSGRLVHLHLHSRLVAGNSLLKNYCLPWQEAILARTIVHPMLPIRMLDPVDEALLLIVRSCLELRRSDPVMLRNWRAETHKFALDRMELAARDDRVTLSSRAAELLGNDLAEMVVAAIYGKPALQDQRRLRRRIKRHFRPHRAYNAFEAGLRSLGRAVHLVGGSLNKRFLWAPRPWSRRAPGGGHVVAVVGVDGCGKSTVVATIREWLSQEVDAVPIYFGTGAGRPSFVLWPFKLVVPLITLLVRTKPKGASHGKISDRPPGPLYSMLLMIWATAVAIEKRIKLSAAHRGANRGLVVITDRYPQNEIDGFNEGPLMPRLTGVPPWLRRFEATAYSLAHRLPPDLVIKLIVPPETCAKREPDMDPAVITNRIEAIPQLAFSGAHVVSIDAQQPLAEVIRAVKQEVWRIL</sequence>
<dbReference type="RefSeq" id="WP_320217774.1">
    <property type="nucleotide sequence ID" value="NZ_JAVIIS010000085.1"/>
</dbReference>
<proteinExistence type="predicted"/>
<dbReference type="InterPro" id="IPR027417">
    <property type="entry name" value="P-loop_NTPase"/>
</dbReference>
<organism evidence="1 2">
    <name type="scientific">Mesorhizobium australafricanum</name>
    <dbReference type="NCBI Taxonomy" id="3072311"/>
    <lineage>
        <taxon>Bacteria</taxon>
        <taxon>Pseudomonadati</taxon>
        <taxon>Pseudomonadota</taxon>
        <taxon>Alphaproteobacteria</taxon>
        <taxon>Hyphomicrobiales</taxon>
        <taxon>Phyllobacteriaceae</taxon>
        <taxon>Mesorhizobium</taxon>
    </lineage>
</organism>
<reference evidence="1 2" key="1">
    <citation type="submission" date="2023-08" db="EMBL/GenBank/DDBJ databases">
        <title>Implementing the SeqCode for naming new Mesorhizobium species isolated from Vachellia karroo root nodules.</title>
        <authorList>
            <person name="Van Lill M."/>
        </authorList>
    </citation>
    <scope>NUCLEOTIDE SEQUENCE [LARGE SCALE GENOMIC DNA]</scope>
    <source>
        <strain evidence="1 2">VK3E</strain>
    </source>
</reference>
<dbReference type="Gene3D" id="3.40.50.300">
    <property type="entry name" value="P-loop containing nucleotide triphosphate hydrolases"/>
    <property type="match status" value="1"/>
</dbReference>
<evidence type="ECO:0008006" key="3">
    <source>
        <dbReference type="Google" id="ProtNLM"/>
    </source>
</evidence>
<protein>
    <recommendedName>
        <fullName evidence="3">Thymidylate kinase</fullName>
    </recommendedName>
</protein>
<dbReference type="SUPFAM" id="SSF52540">
    <property type="entry name" value="P-loop containing nucleoside triphosphate hydrolases"/>
    <property type="match status" value="1"/>
</dbReference>
<dbReference type="Proteomes" id="UP001272097">
    <property type="component" value="Unassembled WGS sequence"/>
</dbReference>
<comment type="caution">
    <text evidence="1">The sequence shown here is derived from an EMBL/GenBank/DDBJ whole genome shotgun (WGS) entry which is preliminary data.</text>
</comment>
<name>A0ABU4X930_9HYPH</name>